<dbReference type="GO" id="GO:0004169">
    <property type="term" value="F:dolichyl-phosphate-mannose-protein mannosyltransferase activity"/>
    <property type="evidence" value="ECO:0007669"/>
    <property type="project" value="TreeGrafter"/>
</dbReference>
<comment type="pathway">
    <text evidence="2">Protein modification; protein glycosylation.</text>
</comment>
<keyword evidence="7 9" id="KW-1133">Transmembrane helix</keyword>
<gene>
    <name evidence="11" type="ORF">DFP72DRAFT_1180409</name>
</gene>
<keyword evidence="5 11" id="KW-0808">Transferase</keyword>
<dbReference type="PANTHER" id="PTHR10050:SF46">
    <property type="entry name" value="PROTEIN O-MANNOSYL-TRANSFERASE 2"/>
    <property type="match status" value="1"/>
</dbReference>
<dbReference type="GO" id="GO:0016020">
    <property type="term" value="C:membrane"/>
    <property type="evidence" value="ECO:0007669"/>
    <property type="project" value="InterPro"/>
</dbReference>
<dbReference type="Proteomes" id="UP000521943">
    <property type="component" value="Unassembled WGS sequence"/>
</dbReference>
<name>A0A8H6H8K1_9AGAR</name>
<feature type="transmembrane region" description="Helical" evidence="9">
    <location>
        <begin position="142"/>
        <end position="164"/>
    </location>
</feature>
<dbReference type="UniPathway" id="UPA00378"/>
<comment type="subcellular location">
    <subcellularLocation>
        <location evidence="1">Endomembrane system</location>
        <topology evidence="1">Multi-pass membrane protein</topology>
    </subcellularLocation>
</comment>
<evidence type="ECO:0000313" key="12">
    <source>
        <dbReference type="Proteomes" id="UP000521943"/>
    </source>
</evidence>
<evidence type="ECO:0000256" key="7">
    <source>
        <dbReference type="ARBA" id="ARBA00022989"/>
    </source>
</evidence>
<dbReference type="Pfam" id="PF02366">
    <property type="entry name" value="PMT"/>
    <property type="match status" value="1"/>
</dbReference>
<evidence type="ECO:0000256" key="2">
    <source>
        <dbReference type="ARBA" id="ARBA00004922"/>
    </source>
</evidence>
<reference evidence="11 12" key="1">
    <citation type="submission" date="2020-07" db="EMBL/GenBank/DDBJ databases">
        <title>Comparative genomics of pyrophilous fungi reveals a link between fire events and developmental genes.</title>
        <authorList>
            <consortium name="DOE Joint Genome Institute"/>
            <person name="Steindorff A.S."/>
            <person name="Carver A."/>
            <person name="Calhoun S."/>
            <person name="Stillman K."/>
            <person name="Liu H."/>
            <person name="Lipzen A."/>
            <person name="Pangilinan J."/>
            <person name="Labutti K."/>
            <person name="Bruns T.D."/>
            <person name="Grigoriev I.V."/>
        </authorList>
    </citation>
    <scope>NUCLEOTIDE SEQUENCE [LARGE SCALE GENOMIC DNA]</scope>
    <source>
        <strain evidence="11 12">CBS 144469</strain>
    </source>
</reference>
<keyword evidence="4 11" id="KW-0328">Glycosyltransferase</keyword>
<accession>A0A8H6H8K1</accession>
<organism evidence="11 12">
    <name type="scientific">Ephemerocybe angulata</name>
    <dbReference type="NCBI Taxonomy" id="980116"/>
    <lineage>
        <taxon>Eukaryota</taxon>
        <taxon>Fungi</taxon>
        <taxon>Dikarya</taxon>
        <taxon>Basidiomycota</taxon>
        <taxon>Agaricomycotina</taxon>
        <taxon>Agaricomycetes</taxon>
        <taxon>Agaricomycetidae</taxon>
        <taxon>Agaricales</taxon>
        <taxon>Agaricineae</taxon>
        <taxon>Psathyrellaceae</taxon>
        <taxon>Ephemerocybe</taxon>
    </lineage>
</organism>
<evidence type="ECO:0000259" key="10">
    <source>
        <dbReference type="Pfam" id="PF02366"/>
    </source>
</evidence>
<keyword evidence="6 9" id="KW-0812">Transmembrane</keyword>
<sequence>MMFVDSEDDIDGSEACDDRLTPPRSPLCKHIRSSARAVDIVEDEVPPPTTITEFLLQNTEVIVPVVYTLLSCRTRFHRIGASNTVIRDEAHFGKFGSHYLKREFYFDVHPPLGKMLVGLAGLLSGYGGSFEFKSGEVYSDTVPYVATRVMLATFGVLMVPLPWFTSVELGTSQWACHLTTLMVLLEVYNEQFEPFSFAWCVWLLVFAGISIGCVTK</sequence>
<evidence type="ECO:0000313" key="11">
    <source>
        <dbReference type="EMBL" id="KAF6741536.1"/>
    </source>
</evidence>
<evidence type="ECO:0000256" key="1">
    <source>
        <dbReference type="ARBA" id="ARBA00004127"/>
    </source>
</evidence>
<evidence type="ECO:0000256" key="9">
    <source>
        <dbReference type="SAM" id="Phobius"/>
    </source>
</evidence>
<dbReference type="GO" id="GO:0005783">
    <property type="term" value="C:endoplasmic reticulum"/>
    <property type="evidence" value="ECO:0007669"/>
    <property type="project" value="TreeGrafter"/>
</dbReference>
<feature type="transmembrane region" description="Helical" evidence="9">
    <location>
        <begin position="195"/>
        <end position="214"/>
    </location>
</feature>
<dbReference type="InterPro" id="IPR003342">
    <property type="entry name" value="ArnT-like_N"/>
</dbReference>
<evidence type="ECO:0000256" key="3">
    <source>
        <dbReference type="ARBA" id="ARBA00007222"/>
    </source>
</evidence>
<evidence type="ECO:0000256" key="6">
    <source>
        <dbReference type="ARBA" id="ARBA00022692"/>
    </source>
</evidence>
<dbReference type="InterPro" id="IPR027005">
    <property type="entry name" value="PMT-like"/>
</dbReference>
<evidence type="ECO:0000256" key="8">
    <source>
        <dbReference type="ARBA" id="ARBA00023136"/>
    </source>
</evidence>
<keyword evidence="12" id="KW-1185">Reference proteome</keyword>
<dbReference type="OrthoDB" id="3005682at2759"/>
<dbReference type="EMBL" id="JACGCI010000235">
    <property type="protein sequence ID" value="KAF6741536.1"/>
    <property type="molecule type" value="Genomic_DNA"/>
</dbReference>
<keyword evidence="8 9" id="KW-0472">Membrane</keyword>
<dbReference type="AlphaFoldDB" id="A0A8H6H8K1"/>
<comment type="caution">
    <text evidence="11">The sequence shown here is derived from an EMBL/GenBank/DDBJ whole genome shotgun (WGS) entry which is preliminary data.</text>
</comment>
<evidence type="ECO:0000256" key="5">
    <source>
        <dbReference type="ARBA" id="ARBA00022679"/>
    </source>
</evidence>
<feature type="domain" description="ArnT-like N-terminal" evidence="10">
    <location>
        <begin position="66"/>
        <end position="186"/>
    </location>
</feature>
<proteinExistence type="inferred from homology"/>
<comment type="similarity">
    <text evidence="3">Belongs to the glycosyltransferase 39 family.</text>
</comment>
<protein>
    <submittedName>
        <fullName evidence="11">Dolichyl-phosphate-mannose-protein mannosyltransferase-domain-containing protein</fullName>
    </submittedName>
</protein>
<dbReference type="PANTHER" id="PTHR10050">
    <property type="entry name" value="DOLICHYL-PHOSPHATE-MANNOSE--PROTEIN MANNOSYLTRANSFERASE"/>
    <property type="match status" value="1"/>
</dbReference>
<evidence type="ECO:0000256" key="4">
    <source>
        <dbReference type="ARBA" id="ARBA00022676"/>
    </source>
</evidence>